<dbReference type="VEuPathDB" id="FungiDB:F503_01353"/>
<dbReference type="OrthoDB" id="2322999at2759"/>
<name>S3BSV2_OPHP1</name>
<organism evidence="1 2">
    <name type="scientific">Ophiostoma piceae (strain UAMH 11346)</name>
    <name type="common">Sap stain fungus</name>
    <dbReference type="NCBI Taxonomy" id="1262450"/>
    <lineage>
        <taxon>Eukaryota</taxon>
        <taxon>Fungi</taxon>
        <taxon>Dikarya</taxon>
        <taxon>Ascomycota</taxon>
        <taxon>Pezizomycotina</taxon>
        <taxon>Sordariomycetes</taxon>
        <taxon>Sordariomycetidae</taxon>
        <taxon>Ophiostomatales</taxon>
        <taxon>Ophiostomataceae</taxon>
        <taxon>Ophiostoma</taxon>
    </lineage>
</organism>
<protein>
    <submittedName>
        <fullName evidence="1">Uncharacterized protein</fullName>
    </submittedName>
</protein>
<gene>
    <name evidence="1" type="ORF">F503_01353</name>
</gene>
<dbReference type="eggNOG" id="ENOG502SVH9">
    <property type="taxonomic scope" value="Eukaryota"/>
</dbReference>
<dbReference type="HOGENOM" id="CLU_1886378_0_0_1"/>
<accession>S3BSV2</accession>
<sequence length="135" mass="15093">MVGTNFQNSDMRWTKTTDLDTLDTSLIHGHIFILAESSFHAYEFQDGALPDLNHVGQDFLADFSLYLTDNNLADVIGLRVLEDRPCNSRPRACMANETHLKMTTGNHKVFNTGKPLPKLENVEELKASLVEAGVM</sequence>
<dbReference type="Proteomes" id="UP000016923">
    <property type="component" value="Unassembled WGS sequence"/>
</dbReference>
<keyword evidence="2" id="KW-1185">Reference proteome</keyword>
<dbReference type="AlphaFoldDB" id="S3BSV2"/>
<reference evidence="1 2" key="1">
    <citation type="journal article" date="2013" name="BMC Genomics">
        <title>The genome and transcriptome of the pine saprophyte Ophiostoma piceae, and a comparison with the bark beetle-associated pine pathogen Grosmannia clavigera.</title>
        <authorList>
            <person name="Haridas S."/>
            <person name="Wang Y."/>
            <person name="Lim L."/>
            <person name="Massoumi Alamouti S."/>
            <person name="Jackman S."/>
            <person name="Docking R."/>
            <person name="Robertson G."/>
            <person name="Birol I."/>
            <person name="Bohlmann J."/>
            <person name="Breuil C."/>
        </authorList>
    </citation>
    <scope>NUCLEOTIDE SEQUENCE [LARGE SCALE GENOMIC DNA]</scope>
    <source>
        <strain evidence="1 2">UAMH 11346</strain>
    </source>
</reference>
<evidence type="ECO:0000313" key="1">
    <source>
        <dbReference type="EMBL" id="EPE04349.1"/>
    </source>
</evidence>
<proteinExistence type="predicted"/>
<evidence type="ECO:0000313" key="2">
    <source>
        <dbReference type="Proteomes" id="UP000016923"/>
    </source>
</evidence>
<dbReference type="EMBL" id="KE148161">
    <property type="protein sequence ID" value="EPE04349.1"/>
    <property type="molecule type" value="Genomic_DNA"/>
</dbReference>